<dbReference type="GO" id="GO:0005886">
    <property type="term" value="C:plasma membrane"/>
    <property type="evidence" value="ECO:0007669"/>
    <property type="project" value="UniProtKB-SubCell"/>
</dbReference>
<organism evidence="11 12">
    <name type="scientific">Microctonus aethiopoides</name>
    <dbReference type="NCBI Taxonomy" id="144406"/>
    <lineage>
        <taxon>Eukaryota</taxon>
        <taxon>Metazoa</taxon>
        <taxon>Ecdysozoa</taxon>
        <taxon>Arthropoda</taxon>
        <taxon>Hexapoda</taxon>
        <taxon>Insecta</taxon>
        <taxon>Pterygota</taxon>
        <taxon>Neoptera</taxon>
        <taxon>Endopterygota</taxon>
        <taxon>Hymenoptera</taxon>
        <taxon>Apocrita</taxon>
        <taxon>Ichneumonoidea</taxon>
        <taxon>Braconidae</taxon>
        <taxon>Euphorinae</taxon>
        <taxon>Microctonus</taxon>
    </lineage>
</organism>
<keyword evidence="12" id="KW-1185">Reference proteome</keyword>
<comment type="subcellular location">
    <subcellularLocation>
        <location evidence="1 10">Cell membrane</location>
        <topology evidence="1 10">Multi-pass membrane protein</topology>
    </subcellularLocation>
</comment>
<keyword evidence="3 10" id="KW-0716">Sensory transduction</keyword>
<evidence type="ECO:0000256" key="2">
    <source>
        <dbReference type="ARBA" id="ARBA00022475"/>
    </source>
</evidence>
<evidence type="ECO:0000256" key="4">
    <source>
        <dbReference type="ARBA" id="ARBA00022692"/>
    </source>
</evidence>
<dbReference type="InterPro" id="IPR004117">
    <property type="entry name" value="7tm6_olfct_rcpt"/>
</dbReference>
<feature type="transmembrane region" description="Helical" evidence="10">
    <location>
        <begin position="20"/>
        <end position="40"/>
    </location>
</feature>
<reference evidence="11" key="2">
    <citation type="submission" date="2023-03" db="EMBL/GenBank/DDBJ databases">
        <authorList>
            <person name="Inwood S.N."/>
            <person name="Skelly J.G."/>
            <person name="Guhlin J."/>
            <person name="Harrop T.W.R."/>
            <person name="Goldson S.G."/>
            <person name="Dearden P.K."/>
        </authorList>
    </citation>
    <scope>NUCLEOTIDE SEQUENCE</scope>
    <source>
        <strain evidence="11">Irish</strain>
        <tissue evidence="11">Whole body</tissue>
    </source>
</reference>
<dbReference type="Proteomes" id="UP001168990">
    <property type="component" value="Unassembled WGS sequence"/>
</dbReference>
<dbReference type="PANTHER" id="PTHR21137">
    <property type="entry name" value="ODORANT RECEPTOR"/>
    <property type="match status" value="1"/>
</dbReference>
<keyword evidence="4 10" id="KW-0812">Transmembrane</keyword>
<gene>
    <name evidence="11" type="ORF">PV328_005780</name>
</gene>
<keyword evidence="6 10" id="KW-1133">Transmembrane helix</keyword>
<comment type="caution">
    <text evidence="11">The sequence shown here is derived from an EMBL/GenBank/DDBJ whole genome shotgun (WGS) entry which is preliminary data.</text>
</comment>
<evidence type="ECO:0000256" key="8">
    <source>
        <dbReference type="ARBA" id="ARBA00023170"/>
    </source>
</evidence>
<evidence type="ECO:0000313" key="11">
    <source>
        <dbReference type="EMBL" id="KAK0172466.1"/>
    </source>
</evidence>
<comment type="caution">
    <text evidence="10">Lacks conserved residue(s) required for the propagation of feature annotation.</text>
</comment>
<keyword evidence="8 10" id="KW-0675">Receptor</keyword>
<evidence type="ECO:0000256" key="9">
    <source>
        <dbReference type="ARBA" id="ARBA00023224"/>
    </source>
</evidence>
<dbReference type="GO" id="GO:0007165">
    <property type="term" value="P:signal transduction"/>
    <property type="evidence" value="ECO:0007669"/>
    <property type="project" value="UniProtKB-KW"/>
</dbReference>
<dbReference type="GO" id="GO:0005549">
    <property type="term" value="F:odorant binding"/>
    <property type="evidence" value="ECO:0007669"/>
    <property type="project" value="InterPro"/>
</dbReference>
<evidence type="ECO:0000313" key="12">
    <source>
        <dbReference type="Proteomes" id="UP001168990"/>
    </source>
</evidence>
<feature type="transmembrane region" description="Helical" evidence="10">
    <location>
        <begin position="116"/>
        <end position="139"/>
    </location>
</feature>
<proteinExistence type="inferred from homology"/>
<keyword evidence="2" id="KW-1003">Cell membrane</keyword>
<keyword evidence="5 10" id="KW-0552">Olfaction</keyword>
<reference evidence="11" key="1">
    <citation type="journal article" date="2023" name="bioRxiv">
        <title>Scaffold-level genome assemblies of two parasitoid biocontrol wasps reveal the parthenogenesis mechanism and an associated novel virus.</title>
        <authorList>
            <person name="Inwood S."/>
            <person name="Skelly J."/>
            <person name="Guhlin J."/>
            <person name="Harrop T."/>
            <person name="Goldson S."/>
            <person name="Dearden P."/>
        </authorList>
    </citation>
    <scope>NUCLEOTIDE SEQUENCE</scope>
    <source>
        <strain evidence="11">Irish</strain>
        <tissue evidence="11">Whole body</tissue>
    </source>
</reference>
<comment type="similarity">
    <text evidence="10">Belongs to the insect chemoreceptor superfamily. Heteromeric odorant receptor channel (TC 1.A.69) family.</text>
</comment>
<dbReference type="Pfam" id="PF02949">
    <property type="entry name" value="7tm_6"/>
    <property type="match status" value="1"/>
</dbReference>
<keyword evidence="7 10" id="KW-0472">Membrane</keyword>
<dbReference type="PANTHER" id="PTHR21137:SF35">
    <property type="entry name" value="ODORANT RECEPTOR 19A-RELATED"/>
    <property type="match status" value="1"/>
</dbReference>
<evidence type="ECO:0000256" key="5">
    <source>
        <dbReference type="ARBA" id="ARBA00022725"/>
    </source>
</evidence>
<keyword evidence="9 10" id="KW-0807">Transducer</keyword>
<sequence>MWKPTNWFGWKSYFYNSYTIVIRFFTCGFTLAHGIDLLFVSRKVSDFTNNISAFLGMVNACLKYAEILRTRKSVIKICQNFQTGLFKPNTLDEIQIQDKYNQLIRTTLPYDHTEPIIFRFTIVMQFIIVCIGANILAAFDTFFVGMMLQICAKIKILKHRFRVIVSTLEKIQNEGPYDVIEYDKLETKMFSVWIKSHNDILRKTNEFFLKSSLTDDVGSIFSKVIFVQFSVSAFVLCTTIYVISQVPVFTAEFAGNFLYLIATTTQIFMLCISAHQVTLEFSDLSRVMYDTNWFVLSTSAQKKIVLMMARTLKPIEFSSGHLASLSLESFKSIMKVTYSTYSLLKTS</sequence>
<evidence type="ECO:0000256" key="10">
    <source>
        <dbReference type="RuleBase" id="RU351113"/>
    </source>
</evidence>
<protein>
    <recommendedName>
        <fullName evidence="10">Odorant receptor</fullName>
    </recommendedName>
</protein>
<feature type="transmembrane region" description="Helical" evidence="10">
    <location>
        <begin position="220"/>
        <end position="244"/>
    </location>
</feature>
<accession>A0AA39KSY5</accession>
<evidence type="ECO:0000256" key="3">
    <source>
        <dbReference type="ARBA" id="ARBA00022606"/>
    </source>
</evidence>
<name>A0AA39KSY5_9HYME</name>
<dbReference type="GO" id="GO:0004984">
    <property type="term" value="F:olfactory receptor activity"/>
    <property type="evidence" value="ECO:0007669"/>
    <property type="project" value="InterPro"/>
</dbReference>
<evidence type="ECO:0000256" key="7">
    <source>
        <dbReference type="ARBA" id="ARBA00023136"/>
    </source>
</evidence>
<evidence type="ECO:0000256" key="1">
    <source>
        <dbReference type="ARBA" id="ARBA00004651"/>
    </source>
</evidence>
<evidence type="ECO:0000256" key="6">
    <source>
        <dbReference type="ARBA" id="ARBA00022989"/>
    </source>
</evidence>
<feature type="transmembrane region" description="Helical" evidence="10">
    <location>
        <begin position="256"/>
        <end position="279"/>
    </location>
</feature>
<dbReference type="AlphaFoldDB" id="A0AA39KSY5"/>
<dbReference type="EMBL" id="JAQQBS010000002">
    <property type="protein sequence ID" value="KAK0172466.1"/>
    <property type="molecule type" value="Genomic_DNA"/>
</dbReference>